<protein>
    <submittedName>
        <fullName evidence="6">Acyltransferase family protein</fullName>
        <ecNumber evidence="6">2.3.1.-</ecNumber>
    </submittedName>
</protein>
<dbReference type="Pfam" id="PF01757">
    <property type="entry name" value="Acyl_transf_3"/>
    <property type="match status" value="1"/>
</dbReference>
<dbReference type="PANTHER" id="PTHR23028">
    <property type="entry name" value="ACETYLTRANSFERASE"/>
    <property type="match status" value="1"/>
</dbReference>
<accession>A0AAE4R5T4</accession>
<dbReference type="GO" id="GO:0016747">
    <property type="term" value="F:acyltransferase activity, transferring groups other than amino-acyl groups"/>
    <property type="evidence" value="ECO:0007669"/>
    <property type="project" value="InterPro"/>
</dbReference>
<evidence type="ECO:0000256" key="1">
    <source>
        <dbReference type="SAM" id="MobiDB-lite"/>
    </source>
</evidence>
<organism evidence="6 8">
    <name type="scientific">Gordonia amicalis</name>
    <dbReference type="NCBI Taxonomy" id="89053"/>
    <lineage>
        <taxon>Bacteria</taxon>
        <taxon>Bacillati</taxon>
        <taxon>Actinomycetota</taxon>
        <taxon>Actinomycetes</taxon>
        <taxon>Mycobacteriales</taxon>
        <taxon>Gordoniaceae</taxon>
        <taxon>Gordonia</taxon>
    </lineage>
</organism>
<evidence type="ECO:0000313" key="8">
    <source>
        <dbReference type="Proteomes" id="UP001185922"/>
    </source>
</evidence>
<proteinExistence type="predicted"/>
<evidence type="ECO:0000256" key="2">
    <source>
        <dbReference type="SAM" id="Phobius"/>
    </source>
</evidence>
<dbReference type="Proteomes" id="UP001185922">
    <property type="component" value="Unassembled WGS sequence"/>
</dbReference>
<dbReference type="Proteomes" id="UP001185779">
    <property type="component" value="Unassembled WGS sequence"/>
</dbReference>
<evidence type="ECO:0000259" key="3">
    <source>
        <dbReference type="Pfam" id="PF01757"/>
    </source>
</evidence>
<dbReference type="EC" id="2.3.1.-" evidence="6"/>
<dbReference type="EMBL" id="JAWLKH010000021">
    <property type="protein sequence ID" value="MDV6313644.1"/>
    <property type="molecule type" value="Genomic_DNA"/>
</dbReference>
<keyword evidence="2" id="KW-1133">Transmembrane helix</keyword>
<feature type="transmembrane region" description="Helical" evidence="2">
    <location>
        <begin position="268"/>
        <end position="285"/>
    </location>
</feature>
<feature type="transmembrane region" description="Helical" evidence="2">
    <location>
        <begin position="433"/>
        <end position="452"/>
    </location>
</feature>
<dbReference type="PANTHER" id="PTHR23028:SF53">
    <property type="entry name" value="ACYL_TRANSF_3 DOMAIN-CONTAINING PROTEIN"/>
    <property type="match status" value="1"/>
</dbReference>
<dbReference type="AlphaFoldDB" id="A0AAE4R5T4"/>
<feature type="transmembrane region" description="Helical" evidence="2">
    <location>
        <begin position="174"/>
        <end position="192"/>
    </location>
</feature>
<dbReference type="InterPro" id="IPR002656">
    <property type="entry name" value="Acyl_transf_3_dom"/>
</dbReference>
<keyword evidence="7" id="KW-1185">Reference proteome</keyword>
<dbReference type="GeneID" id="77170040"/>
<keyword evidence="2" id="KW-0472">Membrane</keyword>
<evidence type="ECO:0000313" key="6">
    <source>
        <dbReference type="EMBL" id="MDV6313644.1"/>
    </source>
</evidence>
<feature type="transmembrane region" description="Helical" evidence="2">
    <location>
        <begin position="33"/>
        <end position="50"/>
    </location>
</feature>
<sequence>MRTPVPEVTPVVATPSEDAATGNTSGYRLDLDGLRGIAIALVAVFHVWFGRVSGGVDVFLTLSGYFFVASLLKHVLATQTVSASWGAAINPWPRFWRLVRRLLPALLLVLAFVTAMIALVMPTTRWGPLGAELQASALYYQNWHLAFESQDYAAADSANSPMQHLWSMSMQGQFFLLTLLCALALGGVLRALSRRIAFFRRPQAVRGVVGSALLGVALVSFAWANYRHGINQPFTYYDTVARLWEPLAGGLLAVWMPKLALSARMRNLLSIIALGLIITCGWWIAGVQEYPAAWALVPVGATLILIWAGSPAAARPGAGQAPVSRGLAHPQLVWLGSIAYALYLWHWPLLIFYMAWRYQDEVSWLEGTGILGVSVLIAWLTTKYVEAPLRSGSFRRTKSDESSAVDKAATVEKAKPGKTTKPGFQNSRGYRGALLAVLLIISVAAGSAAVTWQRDAANATLDTENLDPRLYPGGRAFLDGAPVPKVTAQPSPDVVDMDWPITSYDSIISGWKDPTIKVGYYGDVTATRTIALVGGSHAEQWITALNEIGKRHNFRVTTYLKVGCALTTEHVFTWFGQKYYQCNDWSRRVMDRLAVDKPDYVFTTSTRPPEGSARGDSVPKDYKEIFAQFRDRGQKVIGIRDNPWSTGQLKPPECLASGRKPEVCGVSRAQAMAPTDPAAALADEFPNMTFLDYTDAMCDDTYCPAVVGNILMWHDFHHLSATFVRSLIPAMEADLQKTTGWW</sequence>
<feature type="transmembrane region" description="Helical" evidence="2">
    <location>
        <begin position="62"/>
        <end position="81"/>
    </location>
</feature>
<comment type="caution">
    <text evidence="6">The sequence shown here is derived from an EMBL/GenBank/DDBJ whole genome shotgun (WGS) entry which is preliminary data.</text>
</comment>
<reference evidence="6 7" key="1">
    <citation type="submission" date="2023-10" db="EMBL/GenBank/DDBJ databases">
        <title>Development of a sustainable strategy for remediation of hydrocarbon-contaminated territories based on the waste exchange concept.</title>
        <authorList>
            <person name="Krivoruchko A."/>
        </authorList>
    </citation>
    <scope>NUCLEOTIDE SEQUENCE</scope>
    <source>
        <strain evidence="5 7">IEGM 1266</strain>
        <strain evidence="6">IEGM 1279</strain>
    </source>
</reference>
<feature type="domain" description="SGNH" evidence="4">
    <location>
        <begin position="522"/>
        <end position="732"/>
    </location>
</feature>
<feature type="region of interest" description="Disordered" evidence="1">
    <location>
        <begin position="405"/>
        <end position="424"/>
    </location>
</feature>
<feature type="transmembrane region" description="Helical" evidence="2">
    <location>
        <begin position="243"/>
        <end position="261"/>
    </location>
</feature>
<dbReference type="Pfam" id="PF19040">
    <property type="entry name" value="SGNH"/>
    <property type="match status" value="1"/>
</dbReference>
<feature type="transmembrane region" description="Helical" evidence="2">
    <location>
        <begin position="204"/>
        <end position="223"/>
    </location>
</feature>
<feature type="transmembrane region" description="Helical" evidence="2">
    <location>
        <begin position="102"/>
        <end position="121"/>
    </location>
</feature>
<evidence type="ECO:0000313" key="5">
    <source>
        <dbReference type="EMBL" id="MDV6309799.1"/>
    </source>
</evidence>
<dbReference type="GO" id="GO:0016020">
    <property type="term" value="C:membrane"/>
    <property type="evidence" value="ECO:0007669"/>
    <property type="project" value="TreeGrafter"/>
</dbReference>
<evidence type="ECO:0000313" key="7">
    <source>
        <dbReference type="Proteomes" id="UP001185779"/>
    </source>
</evidence>
<name>A0AAE4R5T4_9ACTN</name>
<dbReference type="EMBL" id="JAWLKI010000035">
    <property type="protein sequence ID" value="MDV6309799.1"/>
    <property type="molecule type" value="Genomic_DNA"/>
</dbReference>
<keyword evidence="6" id="KW-0808">Transferase</keyword>
<gene>
    <name evidence="5" type="ORF">R3P94_21265</name>
    <name evidence="6" type="ORF">R3Q15_17420</name>
</gene>
<keyword evidence="2" id="KW-0812">Transmembrane</keyword>
<evidence type="ECO:0000259" key="4">
    <source>
        <dbReference type="Pfam" id="PF19040"/>
    </source>
</evidence>
<dbReference type="InterPro" id="IPR043968">
    <property type="entry name" value="SGNH"/>
</dbReference>
<feature type="domain" description="Acyltransferase 3" evidence="3">
    <location>
        <begin position="30"/>
        <end position="382"/>
    </location>
</feature>
<dbReference type="InterPro" id="IPR050879">
    <property type="entry name" value="Acyltransferase_3"/>
</dbReference>
<dbReference type="RefSeq" id="WP_096274726.1">
    <property type="nucleotide sequence ID" value="NZ_CP091855.1"/>
</dbReference>
<keyword evidence="6" id="KW-0012">Acyltransferase</keyword>
<dbReference type="GO" id="GO:0009103">
    <property type="term" value="P:lipopolysaccharide biosynthetic process"/>
    <property type="evidence" value="ECO:0007669"/>
    <property type="project" value="TreeGrafter"/>
</dbReference>
<feature type="transmembrane region" description="Helical" evidence="2">
    <location>
        <begin position="332"/>
        <end position="356"/>
    </location>
</feature>
<feature type="transmembrane region" description="Helical" evidence="2">
    <location>
        <begin position="291"/>
        <end position="312"/>
    </location>
</feature>
<feature type="transmembrane region" description="Helical" evidence="2">
    <location>
        <begin position="362"/>
        <end position="381"/>
    </location>
</feature>